<comment type="similarity">
    <text evidence="2 7">Belongs to the derlin family.</text>
</comment>
<dbReference type="GO" id="GO:0006950">
    <property type="term" value="P:response to stress"/>
    <property type="evidence" value="ECO:0007669"/>
    <property type="project" value="UniProtKB-ARBA"/>
</dbReference>
<keyword evidence="10" id="KW-1185">Reference proteome</keyword>
<dbReference type="InterPro" id="IPR035952">
    <property type="entry name" value="Rhomboid-like_sf"/>
</dbReference>
<reference evidence="9" key="1">
    <citation type="submission" date="2021-12" db="EMBL/GenBank/DDBJ databases">
        <authorList>
            <person name="Zaccaron A."/>
            <person name="Stergiopoulos I."/>
        </authorList>
    </citation>
    <scope>NUCLEOTIDE SEQUENCE</scope>
    <source>
        <strain evidence="9">Race5_Kim</strain>
    </source>
</reference>
<evidence type="ECO:0000256" key="1">
    <source>
        <dbReference type="ARBA" id="ARBA00004477"/>
    </source>
</evidence>
<evidence type="ECO:0000256" key="4">
    <source>
        <dbReference type="ARBA" id="ARBA00022824"/>
    </source>
</evidence>
<dbReference type="EMBL" id="CP090168">
    <property type="protein sequence ID" value="UJO19414.1"/>
    <property type="molecule type" value="Genomic_DNA"/>
</dbReference>
<keyword evidence="4 7" id="KW-0256">Endoplasmic reticulum</keyword>
<dbReference type="Proteomes" id="UP000756132">
    <property type="component" value="Chromosome 6"/>
</dbReference>
<dbReference type="GO" id="GO:0005789">
    <property type="term" value="C:endoplasmic reticulum membrane"/>
    <property type="evidence" value="ECO:0007669"/>
    <property type="project" value="UniProtKB-SubCell"/>
</dbReference>
<dbReference type="GeneID" id="71987525"/>
<keyword evidence="3 7" id="KW-0812">Transmembrane</keyword>
<proteinExistence type="inferred from homology"/>
<dbReference type="InterPro" id="IPR007599">
    <property type="entry name" value="DER1"/>
</dbReference>
<feature type="transmembrane region" description="Helical" evidence="7">
    <location>
        <begin position="184"/>
        <end position="209"/>
    </location>
</feature>
<comment type="function">
    <text evidence="7">May be involved in the degradation of misfolded endoplasmic reticulum (ER) luminal proteins.</text>
</comment>
<protein>
    <recommendedName>
        <fullName evidence="7">Derlin</fullName>
    </recommendedName>
</protein>
<comment type="subcellular location">
    <subcellularLocation>
        <location evidence="1 7">Endoplasmic reticulum membrane</location>
        <topology evidence="1 7">Multi-pass membrane protein</topology>
    </subcellularLocation>
</comment>
<keyword evidence="5 7" id="KW-1133">Transmembrane helix</keyword>
<keyword evidence="6 7" id="KW-0472">Membrane</keyword>
<name>A0A9Q8PBG7_PASFU</name>
<feature type="transmembrane region" description="Helical" evidence="7">
    <location>
        <begin position="141"/>
        <end position="164"/>
    </location>
</feature>
<evidence type="ECO:0000256" key="2">
    <source>
        <dbReference type="ARBA" id="ARBA00008917"/>
    </source>
</evidence>
<evidence type="ECO:0000256" key="6">
    <source>
        <dbReference type="ARBA" id="ARBA00023136"/>
    </source>
</evidence>
<dbReference type="OrthoDB" id="19102at2759"/>
<feature type="transmembrane region" description="Helical" evidence="7">
    <location>
        <begin position="104"/>
        <end position="129"/>
    </location>
</feature>
<evidence type="ECO:0000313" key="9">
    <source>
        <dbReference type="EMBL" id="UJO19414.1"/>
    </source>
</evidence>
<dbReference type="PANTHER" id="PTHR11009">
    <property type="entry name" value="DER1-LIKE PROTEIN, DERLIN"/>
    <property type="match status" value="1"/>
</dbReference>
<dbReference type="RefSeq" id="XP_047763780.1">
    <property type="nucleotide sequence ID" value="XM_047906795.1"/>
</dbReference>
<comment type="caution">
    <text evidence="7">Lacks conserved residue(s) required for the propagation of feature annotation.</text>
</comment>
<evidence type="ECO:0000256" key="5">
    <source>
        <dbReference type="ARBA" id="ARBA00022989"/>
    </source>
</evidence>
<evidence type="ECO:0000256" key="3">
    <source>
        <dbReference type="ARBA" id="ARBA00022692"/>
    </source>
</evidence>
<dbReference type="KEGG" id="ffu:CLAFUR5_07647"/>
<accession>A0A9Q8PBG7</accession>
<dbReference type="Pfam" id="PF04511">
    <property type="entry name" value="DER1"/>
    <property type="match status" value="1"/>
</dbReference>
<dbReference type="AlphaFoldDB" id="A0A9Q8PBG7"/>
<evidence type="ECO:0000313" key="10">
    <source>
        <dbReference type="Proteomes" id="UP000756132"/>
    </source>
</evidence>
<evidence type="ECO:0000256" key="7">
    <source>
        <dbReference type="RuleBase" id="RU363059"/>
    </source>
</evidence>
<gene>
    <name evidence="9" type="ORF">CLAFUR5_07647</name>
</gene>
<sequence length="354" mass="39077">MWCCWRRACTLKSRSRMSRKLSKSCGRLGGSHVTWVLGRACLRLPIRLKFRKKTSLLQPLSFALTSADLLLRLNTARTDTQLHHTLIMSFQETFWAAPPISRTITAATVLISVPGHLGLYSLMWVIFLSDYILTLRQLPQIWRLVTSFFVTGPQLSLIMDPFFLYHYSSKLETGSPRFSAPGAYAFYILFVSTVILLTGGFYLGGITLLNPLSMALIYTFAQDDPNRVVQFFIVQMPAKYLPYASLAITYLMAGQYATLVQATGILAAHLYDFFDRIWPQFGGGPKLIQVPQWIQKQFAAPAGAGQGRTYGTAFAGRAGGPGQTASQNQTGSGGGWASGSSWTSRGSGRRLGGE</sequence>
<reference evidence="9" key="2">
    <citation type="journal article" date="2022" name="Microb. Genom.">
        <title>A chromosome-scale genome assembly of the tomato pathogen Cladosporium fulvum reveals a compartmentalized genome architecture and the presence of a dispensable chromosome.</title>
        <authorList>
            <person name="Zaccaron A.Z."/>
            <person name="Chen L.H."/>
            <person name="Samaras A."/>
            <person name="Stergiopoulos I."/>
        </authorList>
    </citation>
    <scope>NUCLEOTIDE SEQUENCE</scope>
    <source>
        <strain evidence="9">Race5_Kim</strain>
    </source>
</reference>
<organism evidence="9 10">
    <name type="scientific">Passalora fulva</name>
    <name type="common">Tomato leaf mold</name>
    <name type="synonym">Cladosporium fulvum</name>
    <dbReference type="NCBI Taxonomy" id="5499"/>
    <lineage>
        <taxon>Eukaryota</taxon>
        <taxon>Fungi</taxon>
        <taxon>Dikarya</taxon>
        <taxon>Ascomycota</taxon>
        <taxon>Pezizomycotina</taxon>
        <taxon>Dothideomycetes</taxon>
        <taxon>Dothideomycetidae</taxon>
        <taxon>Mycosphaerellales</taxon>
        <taxon>Mycosphaerellaceae</taxon>
        <taxon>Fulvia</taxon>
    </lineage>
</organism>
<feature type="region of interest" description="Disordered" evidence="8">
    <location>
        <begin position="311"/>
        <end position="354"/>
    </location>
</feature>
<dbReference type="SUPFAM" id="SSF144091">
    <property type="entry name" value="Rhomboid-like"/>
    <property type="match status" value="1"/>
</dbReference>
<evidence type="ECO:0000256" key="8">
    <source>
        <dbReference type="SAM" id="MobiDB-lite"/>
    </source>
</evidence>